<comment type="caution">
    <text evidence="1">The sequence shown here is derived from an EMBL/GenBank/DDBJ whole genome shotgun (WGS) entry which is preliminary data.</text>
</comment>
<organism evidence="1 2">
    <name type="scientific">Aureimonas pseudogalii</name>
    <dbReference type="NCBI Taxonomy" id="1744844"/>
    <lineage>
        <taxon>Bacteria</taxon>
        <taxon>Pseudomonadati</taxon>
        <taxon>Pseudomonadota</taxon>
        <taxon>Alphaproteobacteria</taxon>
        <taxon>Hyphomicrobiales</taxon>
        <taxon>Aurantimonadaceae</taxon>
        <taxon>Aureimonas</taxon>
    </lineage>
</organism>
<protein>
    <submittedName>
        <fullName evidence="1">Uncharacterized protein</fullName>
    </submittedName>
</protein>
<reference evidence="1 2" key="1">
    <citation type="submission" date="2020-08" db="EMBL/GenBank/DDBJ databases">
        <title>Genomic Encyclopedia of Type Strains, Phase IV (KMG-IV): sequencing the most valuable type-strain genomes for metagenomic binning, comparative biology and taxonomic classification.</title>
        <authorList>
            <person name="Goeker M."/>
        </authorList>
    </citation>
    <scope>NUCLEOTIDE SEQUENCE [LARGE SCALE GENOMIC DNA]</scope>
    <source>
        <strain evidence="1 2">DSM 102238</strain>
    </source>
</reference>
<dbReference type="RefSeq" id="WP_183199418.1">
    <property type="nucleotide sequence ID" value="NZ_JACIEK010000003.1"/>
</dbReference>
<evidence type="ECO:0000313" key="2">
    <source>
        <dbReference type="Proteomes" id="UP000542776"/>
    </source>
</evidence>
<accession>A0A7W6H466</accession>
<proteinExistence type="predicted"/>
<gene>
    <name evidence="1" type="ORF">GGR04_001700</name>
</gene>
<evidence type="ECO:0000313" key="1">
    <source>
        <dbReference type="EMBL" id="MBB3997862.1"/>
    </source>
</evidence>
<sequence length="150" mass="16008">MTTRHIKINSSRAAQLRVLATKTKISVSTLIEHLINDRVAAGEIPDRFDGLAITRRGDLVAIVIAGKALPLVSLGAAQHLARAFGQMLAGEAGAVICVSISGHDHVECRRVGTAYRLAWIKTDAQTSVAAFVATRTMLGDVIRQLGEAVR</sequence>
<dbReference type="Proteomes" id="UP000542776">
    <property type="component" value="Unassembled WGS sequence"/>
</dbReference>
<name>A0A7W6H466_9HYPH</name>
<keyword evidence="2" id="KW-1185">Reference proteome</keyword>
<dbReference type="EMBL" id="JACIEK010000003">
    <property type="protein sequence ID" value="MBB3997862.1"/>
    <property type="molecule type" value="Genomic_DNA"/>
</dbReference>
<dbReference type="AlphaFoldDB" id="A0A7W6H466"/>